<name>A0A7W1WU10_9BACL</name>
<evidence type="ECO:0000313" key="1">
    <source>
        <dbReference type="EMBL" id="MBA4496058.1"/>
    </source>
</evidence>
<comment type="caution">
    <text evidence="1">The sequence shown here is derived from an EMBL/GenBank/DDBJ whole genome shotgun (WGS) entry which is preliminary data.</text>
</comment>
<reference evidence="1 2" key="1">
    <citation type="submission" date="2020-07" db="EMBL/GenBank/DDBJ databases">
        <authorList>
            <person name="Feng H."/>
        </authorList>
    </citation>
    <scope>NUCLEOTIDE SEQUENCE [LARGE SCALE GENOMIC DNA]</scope>
    <source>
        <strain evidence="2">s-10</strain>
    </source>
</reference>
<proteinExistence type="predicted"/>
<accession>A0A7W1WU10</accession>
<sequence>MRMADWLTYTDIDQLKQLNRYYGCDSNHHSKHDLICSLLRQMGKKSQLKRMMEELPPETKRFLQLIVLDTSMSYTMEELLAKGRAALNGANGEPRTLIVEAMKRGWLFSGYSHRTQYLYHMPSDTKEQMIQLLIEPFRDPLRILRETPGFYRDEEKQMLEDLHHFLNFIGREVVRVTNDGSIYKQQQRQLFKSFHIPEEPICQKGPRFGFGRKYHLYPDRFSLLYDYAFYKGYFIEEEEGYLSLTESGFGKIKHKDIQEAKDLYRFWIRLYRRPIPHLPMIIRLIGLLSYPGWIPAELVYEAVGEWISPYYYETEQSLFQRIIQMMLHLGVLRTGIEGEQHYLTLTESGLKWMQGISAFREQVIEDGFIKTSS</sequence>
<evidence type="ECO:0000313" key="2">
    <source>
        <dbReference type="Proteomes" id="UP000535491"/>
    </source>
</evidence>
<dbReference type="Proteomes" id="UP000535491">
    <property type="component" value="Unassembled WGS sequence"/>
</dbReference>
<protein>
    <submittedName>
        <fullName evidence="1">Uncharacterized protein</fullName>
    </submittedName>
</protein>
<dbReference type="AlphaFoldDB" id="A0A7W1WU10"/>
<dbReference type="RefSeq" id="WP_181754133.1">
    <property type="nucleotide sequence ID" value="NZ_JACEIQ010000023.1"/>
</dbReference>
<dbReference type="EMBL" id="JACEIQ010000023">
    <property type="protein sequence ID" value="MBA4496058.1"/>
    <property type="molecule type" value="Genomic_DNA"/>
</dbReference>
<keyword evidence="2" id="KW-1185">Reference proteome</keyword>
<organism evidence="1 2">
    <name type="scientific">Paenactinomyces guangxiensis</name>
    <dbReference type="NCBI Taxonomy" id="1490290"/>
    <lineage>
        <taxon>Bacteria</taxon>
        <taxon>Bacillati</taxon>
        <taxon>Bacillota</taxon>
        <taxon>Bacilli</taxon>
        <taxon>Bacillales</taxon>
        <taxon>Thermoactinomycetaceae</taxon>
        <taxon>Paenactinomyces</taxon>
    </lineage>
</organism>
<gene>
    <name evidence="1" type="ORF">H1191_17395</name>
</gene>